<keyword evidence="3" id="KW-1185">Reference proteome</keyword>
<dbReference type="AlphaFoldDB" id="A0ABD2PZ09"/>
<name>A0ABD2PZ09_9PLAT</name>
<evidence type="ECO:0000313" key="3">
    <source>
        <dbReference type="Proteomes" id="UP001626550"/>
    </source>
</evidence>
<dbReference type="SUPFAM" id="SSF50978">
    <property type="entry name" value="WD40 repeat-like"/>
    <property type="match status" value="1"/>
</dbReference>
<dbReference type="InterPro" id="IPR036322">
    <property type="entry name" value="WD40_repeat_dom_sf"/>
</dbReference>
<gene>
    <name evidence="2" type="ORF">Ciccas_009089</name>
</gene>
<evidence type="ECO:0000313" key="2">
    <source>
        <dbReference type="EMBL" id="KAL3312318.1"/>
    </source>
</evidence>
<evidence type="ECO:0000259" key="1">
    <source>
        <dbReference type="Pfam" id="PF16529"/>
    </source>
</evidence>
<organism evidence="2 3">
    <name type="scientific">Cichlidogyrus casuarinus</name>
    <dbReference type="NCBI Taxonomy" id="1844966"/>
    <lineage>
        <taxon>Eukaryota</taxon>
        <taxon>Metazoa</taxon>
        <taxon>Spiralia</taxon>
        <taxon>Lophotrochozoa</taxon>
        <taxon>Platyhelminthes</taxon>
        <taxon>Monogenea</taxon>
        <taxon>Monopisthocotylea</taxon>
        <taxon>Dactylogyridea</taxon>
        <taxon>Ancyrocephalidae</taxon>
        <taxon>Cichlidogyrus</taxon>
    </lineage>
</organism>
<proteinExistence type="predicted"/>
<protein>
    <recommendedName>
        <fullName evidence="1">Enhancer of mRNA-decapping protein 4 WD40 repeat region domain-containing protein</fullName>
    </recommendedName>
</protein>
<accession>A0ABD2PZ09</accession>
<comment type="caution">
    <text evidence="2">The sequence shown here is derived from an EMBL/GenBank/DDBJ whole genome shotgun (WGS) entry which is preliminary data.</text>
</comment>
<dbReference type="InterPro" id="IPR032401">
    <property type="entry name" value="EDC4_WD40"/>
</dbReference>
<dbReference type="Pfam" id="PF16529">
    <property type="entry name" value="Ge1_WD40"/>
    <property type="match status" value="1"/>
</dbReference>
<dbReference type="Proteomes" id="UP001626550">
    <property type="component" value="Unassembled WGS sequence"/>
</dbReference>
<reference evidence="2 3" key="1">
    <citation type="submission" date="2024-11" db="EMBL/GenBank/DDBJ databases">
        <title>Adaptive evolution of stress response genes in parasites aligns with host niche diversity.</title>
        <authorList>
            <person name="Hahn C."/>
            <person name="Resl P."/>
        </authorList>
    </citation>
    <scope>NUCLEOTIDE SEQUENCE [LARGE SCALE GENOMIC DNA]</scope>
    <source>
        <strain evidence="2">EGGRZ-B1_66</strain>
        <tissue evidence="2">Body</tissue>
    </source>
</reference>
<feature type="domain" description="Enhancer of mRNA-decapping protein 4 WD40 repeat region" evidence="1">
    <location>
        <begin position="52"/>
        <end position="275"/>
    </location>
</feature>
<sequence>MHHVSTYLYYLLLSQLNGRGEPCYARITATHTSVIASDYSSCADKANKTFTSNKIKSTPISNFAWPYCYYIGNNIAALKDSDILAYTLISKFIGLAFVTSLVAPRKSESSVFQGKVRVFDLKTSRKYLINEIYGNSLVMRFSSDSTLAIIDSFGILYIYTLIIDEASFEASKQLVLFPKVDQSPIKFVSLCWRSEGVIDPILIWSHENSLMLADVKKTLHDIDKSTSEKLTYDAVLNQLKPDVFRVTKEQNDLITMISLSKFQDILCVATLTGNVFISKFASSELAIEFVLLPILNLNLVMCANFNLMEKFRSILVSCLGSTLRISMFR</sequence>
<dbReference type="EMBL" id="JBJKFK010001749">
    <property type="protein sequence ID" value="KAL3312318.1"/>
    <property type="molecule type" value="Genomic_DNA"/>
</dbReference>